<dbReference type="InterPro" id="IPR011335">
    <property type="entry name" value="Restrct_endonuc-II-like"/>
</dbReference>
<gene>
    <name evidence="3" type="ORF">ENO47_01305</name>
</gene>
<comment type="caution">
    <text evidence="3">The sequence shown here is derived from an EMBL/GenBank/DDBJ whole genome shotgun (WGS) entry which is preliminary data.</text>
</comment>
<dbReference type="AlphaFoldDB" id="A0A7C2V939"/>
<dbReference type="HAMAP" id="MF_00048">
    <property type="entry name" value="UPF0102"/>
    <property type="match status" value="1"/>
</dbReference>
<evidence type="ECO:0000313" key="3">
    <source>
        <dbReference type="EMBL" id="HEW45299.1"/>
    </source>
</evidence>
<organism evidence="3">
    <name type="scientific">Hydrogenobacter sp</name>
    <dbReference type="NCBI Taxonomy" id="2152829"/>
    <lineage>
        <taxon>Bacteria</taxon>
        <taxon>Pseudomonadati</taxon>
        <taxon>Aquificota</taxon>
        <taxon>Aquificia</taxon>
        <taxon>Aquificales</taxon>
        <taxon>Aquificaceae</taxon>
        <taxon>Hydrogenobacter</taxon>
    </lineage>
</organism>
<dbReference type="InterPro" id="IPR011856">
    <property type="entry name" value="tRNA_endonuc-like_dom_sf"/>
</dbReference>
<dbReference type="CDD" id="cd20736">
    <property type="entry name" value="PoNe_Nuclease"/>
    <property type="match status" value="1"/>
</dbReference>
<reference evidence="3" key="1">
    <citation type="journal article" date="2020" name="mSystems">
        <title>Genome- and Community-Level Interaction Insights into Carbon Utilization and Element Cycling Functions of Hydrothermarchaeota in Hydrothermal Sediment.</title>
        <authorList>
            <person name="Zhou Z."/>
            <person name="Liu Y."/>
            <person name="Xu W."/>
            <person name="Pan J."/>
            <person name="Luo Z.H."/>
            <person name="Li M."/>
        </authorList>
    </citation>
    <scope>NUCLEOTIDE SEQUENCE [LARGE SCALE GENOMIC DNA]</scope>
    <source>
        <strain evidence="3">SpSt-132</strain>
    </source>
</reference>
<name>A0A7C2V939_9AQUI</name>
<dbReference type="EMBL" id="DSFP01000022">
    <property type="protein sequence ID" value="HEW45299.1"/>
    <property type="molecule type" value="Genomic_DNA"/>
</dbReference>
<accession>A0A7C2V939</accession>
<dbReference type="SUPFAM" id="SSF52980">
    <property type="entry name" value="Restriction endonuclease-like"/>
    <property type="match status" value="1"/>
</dbReference>
<dbReference type="Pfam" id="PF02021">
    <property type="entry name" value="UPF0102"/>
    <property type="match status" value="1"/>
</dbReference>
<proteinExistence type="inferred from homology"/>
<dbReference type="Gene3D" id="3.40.1350.10">
    <property type="match status" value="1"/>
</dbReference>
<dbReference type="PANTHER" id="PTHR34039:SF1">
    <property type="entry name" value="UPF0102 PROTEIN YRAN"/>
    <property type="match status" value="1"/>
</dbReference>
<dbReference type="NCBIfam" id="NF009150">
    <property type="entry name" value="PRK12497.1-3"/>
    <property type="match status" value="1"/>
</dbReference>
<evidence type="ECO:0000256" key="2">
    <source>
        <dbReference type="HAMAP-Rule" id="MF_00048"/>
    </source>
</evidence>
<protein>
    <recommendedName>
        <fullName evidence="2">UPF0102 protein ENO47_01305</fullName>
    </recommendedName>
</protein>
<dbReference type="GO" id="GO:0003676">
    <property type="term" value="F:nucleic acid binding"/>
    <property type="evidence" value="ECO:0007669"/>
    <property type="project" value="InterPro"/>
</dbReference>
<comment type="similarity">
    <text evidence="1 2">Belongs to the UPF0102 family.</text>
</comment>
<evidence type="ECO:0000256" key="1">
    <source>
        <dbReference type="ARBA" id="ARBA00006738"/>
    </source>
</evidence>
<dbReference type="PANTHER" id="PTHR34039">
    <property type="entry name" value="UPF0102 PROTEIN YRAN"/>
    <property type="match status" value="1"/>
</dbReference>
<dbReference type="InterPro" id="IPR003509">
    <property type="entry name" value="UPF0102_YraN-like"/>
</dbReference>
<sequence>MRKGAEFEDLAVEYLKSLGYKILHKNYHCRFGEIDIVALKDNTLIFVEVKGGRSKALGDPAERVDRRKMERLLRCIEEYLSKRPAEDYKLEVVIIRGKEVEHIRNVELF</sequence>